<dbReference type="Gramene" id="PVH62223">
    <property type="protein sequence ID" value="PVH62223"/>
    <property type="gene ID" value="PAHAL_3G240400"/>
</dbReference>
<reference evidence="2" key="1">
    <citation type="submission" date="2018-04" db="EMBL/GenBank/DDBJ databases">
        <title>WGS assembly of Panicum hallii.</title>
        <authorList>
            <person name="Lovell J."/>
            <person name="Jenkins J."/>
            <person name="Lowry D."/>
            <person name="Mamidi S."/>
            <person name="Sreedasyam A."/>
            <person name="Weng X."/>
            <person name="Barry K."/>
            <person name="Bonette J."/>
            <person name="Campitelli B."/>
            <person name="Daum C."/>
            <person name="Gordon S."/>
            <person name="Gould B."/>
            <person name="Lipzen A."/>
            <person name="Macqueen A."/>
            <person name="Palacio-Mejia J."/>
            <person name="Plott C."/>
            <person name="Shakirov E."/>
            <person name="Shu S."/>
            <person name="Yoshinaga Y."/>
            <person name="Zane M."/>
            <person name="Rokhsar D."/>
            <person name="Grimwood J."/>
            <person name="Schmutz J."/>
            <person name="Juenger T."/>
        </authorList>
    </citation>
    <scope>NUCLEOTIDE SEQUENCE [LARGE SCALE GENOMIC DNA]</scope>
    <source>
        <strain evidence="2">FIL2</strain>
    </source>
</reference>
<evidence type="ECO:0000313" key="2">
    <source>
        <dbReference type="EMBL" id="PVH62223.1"/>
    </source>
</evidence>
<organism evidence="2">
    <name type="scientific">Panicum hallii</name>
    <dbReference type="NCBI Taxonomy" id="206008"/>
    <lineage>
        <taxon>Eukaryota</taxon>
        <taxon>Viridiplantae</taxon>
        <taxon>Streptophyta</taxon>
        <taxon>Embryophyta</taxon>
        <taxon>Tracheophyta</taxon>
        <taxon>Spermatophyta</taxon>
        <taxon>Magnoliopsida</taxon>
        <taxon>Liliopsida</taxon>
        <taxon>Poales</taxon>
        <taxon>Poaceae</taxon>
        <taxon>PACMAD clade</taxon>
        <taxon>Panicoideae</taxon>
        <taxon>Panicodae</taxon>
        <taxon>Paniceae</taxon>
        <taxon>Panicinae</taxon>
        <taxon>Panicum</taxon>
        <taxon>Panicum sect. Panicum</taxon>
    </lineage>
</organism>
<proteinExistence type="predicted"/>
<protein>
    <submittedName>
        <fullName evidence="2">Uncharacterized protein</fullName>
    </submittedName>
</protein>
<dbReference type="EMBL" id="CM008048">
    <property type="protein sequence ID" value="PVH62223.1"/>
    <property type="molecule type" value="Genomic_DNA"/>
</dbReference>
<feature type="region of interest" description="Disordered" evidence="1">
    <location>
        <begin position="178"/>
        <end position="261"/>
    </location>
</feature>
<evidence type="ECO:0000256" key="1">
    <source>
        <dbReference type="SAM" id="MobiDB-lite"/>
    </source>
</evidence>
<feature type="region of interest" description="Disordered" evidence="1">
    <location>
        <begin position="294"/>
        <end position="313"/>
    </location>
</feature>
<dbReference type="Proteomes" id="UP000243499">
    <property type="component" value="Chromosome 3"/>
</dbReference>
<sequence length="345" mass="36864">MQVGPSSPDSIGRCGARLRRYFYTTLSTVPEIQYYTLLRCLVHWLAVRLATTTRPAPIALLLPWRGSSDDHGDGVAFRPPPALARGAGLGGRGLAAVHHRAAARRAGAAGQQPGVDAGDVEPVPAPREHAHLLAVRELAQADGAHLFLTGIIASLHAASAVNLHGDAPQRALLDPADAGRAARRRRRPLATAAASGVPGRAPAPAPERAPRHRVEPDGEQQREEERRQDDHHVGVEARVSGPRRRRRGPVAAVAVRGPPRRGRCRRARLRVPTVHGTSCSLSLDHARTLSRHARHECSSPGRGGSKRRISRGGDRVARFRGVLLRGCACKGTIPSCAPPHPALSC</sequence>
<accession>A0A2T8KJ64</accession>
<feature type="compositionally biased region" description="Basic and acidic residues" evidence="1">
    <location>
        <begin position="208"/>
        <end position="235"/>
    </location>
</feature>
<gene>
    <name evidence="2" type="ORF">PAHAL_3G240400</name>
</gene>
<feature type="compositionally biased region" description="Low complexity" evidence="1">
    <location>
        <begin position="189"/>
        <end position="200"/>
    </location>
</feature>
<dbReference type="AlphaFoldDB" id="A0A2T8KJ64"/>
<name>A0A2T8KJ64_9POAL</name>